<evidence type="ECO:0000256" key="1">
    <source>
        <dbReference type="ARBA" id="ARBA00005536"/>
    </source>
</evidence>
<dbReference type="PANTHER" id="PTHR12161:SF14">
    <property type="entry name" value="REGULATOR OF VPS4 ACTIVITY IN THE MVB PATHWAY PROTEIN"/>
    <property type="match status" value="1"/>
</dbReference>
<dbReference type="GO" id="GO:0015031">
    <property type="term" value="P:protein transport"/>
    <property type="evidence" value="ECO:0007669"/>
    <property type="project" value="InterPro"/>
</dbReference>
<dbReference type="Gene3D" id="1.20.1260.60">
    <property type="entry name" value="Vacuolar protein sorting-associated protein Ist1"/>
    <property type="match status" value="1"/>
</dbReference>
<keyword evidence="4" id="KW-1185">Reference proteome</keyword>
<evidence type="ECO:0000313" key="4">
    <source>
        <dbReference type="Proteomes" id="UP001154282"/>
    </source>
</evidence>
<feature type="region of interest" description="Disordered" evidence="2">
    <location>
        <begin position="587"/>
        <end position="670"/>
    </location>
</feature>
<sequence length="682" mass="75943">MLDGLLGRGFAAKCKSLIKQTKIRIDVIRRKRSATLKFLKKDVADLLANGLDINAYGRVGSPSIIIFSCYGDFACSFVAHCLDDVFVRDGVKLEQAEGLVGELVLSSCYDFVERCCDLVVKHLSVLQKMRHCAEDCREAVSSLMFAAARFSDLPELRDLRQLFLERYGDSLELYVNQGFVDNMSAKPVTTEKKVQLLRDVASEFSIRWDSTGFEQRISRPSPVKAQLRSPSLAGSGKSDLTNGKDNINQGVKRDAQSKARQEQNDNRGFRLIKEEKPDWKRDNPNPPHQRTEVPSMVDKMQNGGEKEPTLRKTKYDSSPPARPEIPVVKKHEIPKQATPPRTVGLGSSSRKTQQASIDDRLSNTPPKSNGIDTTTHGKPEPSPSYAGMWAKVNSKDPLTIIASPGQHSAAKITRDAQEDEAQKFKSFYNNAIPPPYTRPNTKPKDTKSAINASASPTTVLDTGAVDTSRAQERINHGYRSENNDPRPAKGADEHVFDTKVYYQGETVVNPIPKPRPSSRRRHQKPQTSHEDAAGGMESAGVAKRKSRSRNRKDDSRRGLQILFDDEVHQNDEEERIIDKLLIHYSKKPTAFDPEPSQVRRKSSRSSSRHHSRDPSTEASSHPSRSFSLPSEQPSTAAPPQGNKVFARAATLEPDRSAAARHVHPKLPDYDDLTARFAALKGR</sequence>
<comment type="caution">
    <text evidence="3">The sequence shown here is derived from an EMBL/GenBank/DDBJ whole genome shotgun (WGS) entry which is preliminary data.</text>
</comment>
<feature type="region of interest" description="Disordered" evidence="2">
    <location>
        <begin position="426"/>
        <end position="572"/>
    </location>
</feature>
<reference evidence="3" key="1">
    <citation type="submission" date="2022-08" db="EMBL/GenBank/DDBJ databases">
        <authorList>
            <person name="Gutierrez-Valencia J."/>
        </authorList>
    </citation>
    <scope>NUCLEOTIDE SEQUENCE</scope>
</reference>
<feature type="compositionally biased region" description="Low complexity" evidence="2">
    <location>
        <begin position="619"/>
        <end position="630"/>
    </location>
</feature>
<protein>
    <recommendedName>
        <fullName evidence="5">Regulator of Vps4 activity in the MVB pathway protein</fullName>
    </recommendedName>
</protein>
<feature type="region of interest" description="Disordered" evidence="2">
    <location>
        <begin position="217"/>
        <end position="389"/>
    </location>
</feature>
<feature type="compositionally biased region" description="Polar residues" evidence="2">
    <location>
        <begin position="238"/>
        <end position="249"/>
    </location>
</feature>
<gene>
    <name evidence="3" type="ORF">LITE_LOCUS51817</name>
</gene>
<dbReference type="Proteomes" id="UP001154282">
    <property type="component" value="Unassembled WGS sequence"/>
</dbReference>
<dbReference type="InterPro" id="IPR042277">
    <property type="entry name" value="IST1-like"/>
</dbReference>
<feature type="compositionally biased region" description="Polar residues" evidence="2">
    <location>
        <begin position="345"/>
        <end position="376"/>
    </location>
</feature>
<proteinExistence type="inferred from homology"/>
<name>A0AAV0S8Q8_9ROSI</name>
<evidence type="ECO:0000313" key="3">
    <source>
        <dbReference type="EMBL" id="CAI0628930.1"/>
    </source>
</evidence>
<evidence type="ECO:0008006" key="5">
    <source>
        <dbReference type="Google" id="ProtNLM"/>
    </source>
</evidence>
<feature type="compositionally biased region" description="Polar residues" evidence="2">
    <location>
        <begin position="448"/>
        <end position="460"/>
    </location>
</feature>
<feature type="compositionally biased region" description="Basic residues" evidence="2">
    <location>
        <begin position="598"/>
        <end position="611"/>
    </location>
</feature>
<organism evidence="3 4">
    <name type="scientific">Linum tenue</name>
    <dbReference type="NCBI Taxonomy" id="586396"/>
    <lineage>
        <taxon>Eukaryota</taxon>
        <taxon>Viridiplantae</taxon>
        <taxon>Streptophyta</taxon>
        <taxon>Embryophyta</taxon>
        <taxon>Tracheophyta</taxon>
        <taxon>Spermatophyta</taxon>
        <taxon>Magnoliopsida</taxon>
        <taxon>eudicotyledons</taxon>
        <taxon>Gunneridae</taxon>
        <taxon>Pentapetalae</taxon>
        <taxon>rosids</taxon>
        <taxon>fabids</taxon>
        <taxon>Malpighiales</taxon>
        <taxon>Linaceae</taxon>
        <taxon>Linum</taxon>
    </lineage>
</organism>
<dbReference type="AlphaFoldDB" id="A0AAV0S8Q8"/>
<evidence type="ECO:0000256" key="2">
    <source>
        <dbReference type="SAM" id="MobiDB-lite"/>
    </source>
</evidence>
<dbReference type="Pfam" id="PF03398">
    <property type="entry name" value="Ist1"/>
    <property type="match status" value="1"/>
</dbReference>
<dbReference type="PANTHER" id="PTHR12161">
    <property type="entry name" value="IST1 FAMILY MEMBER"/>
    <property type="match status" value="1"/>
</dbReference>
<dbReference type="EMBL" id="CAMGYJ010000011">
    <property type="protein sequence ID" value="CAI0628930.1"/>
    <property type="molecule type" value="Genomic_DNA"/>
</dbReference>
<dbReference type="InterPro" id="IPR005061">
    <property type="entry name" value="Ist1"/>
</dbReference>
<comment type="similarity">
    <text evidence="1">Belongs to the IST1 family.</text>
</comment>
<feature type="compositionally biased region" description="Basic and acidic residues" evidence="2">
    <location>
        <begin position="304"/>
        <end position="315"/>
    </location>
</feature>
<accession>A0AAV0S8Q8</accession>
<feature type="compositionally biased region" description="Basic and acidic residues" evidence="2">
    <location>
        <begin position="469"/>
        <end position="497"/>
    </location>
</feature>
<feature type="compositionally biased region" description="Basic and acidic residues" evidence="2">
    <location>
        <begin position="251"/>
        <end position="283"/>
    </location>
</feature>